<dbReference type="InterPro" id="IPR016166">
    <property type="entry name" value="FAD-bd_PCMH"/>
</dbReference>
<evidence type="ECO:0000256" key="5">
    <source>
        <dbReference type="ARBA" id="ARBA00022827"/>
    </source>
</evidence>
<dbReference type="InterPro" id="IPR036318">
    <property type="entry name" value="FAD-bd_PCMH-like_sf"/>
</dbReference>
<dbReference type="Pfam" id="PF13183">
    <property type="entry name" value="Fer4_8"/>
    <property type="match status" value="1"/>
</dbReference>
<dbReference type="GO" id="GO:0008720">
    <property type="term" value="F:D-lactate dehydrogenase (NAD+) activity"/>
    <property type="evidence" value="ECO:0007669"/>
    <property type="project" value="TreeGrafter"/>
</dbReference>
<dbReference type="SUPFAM" id="SSF55103">
    <property type="entry name" value="FAD-linked oxidases, C-terminal domain"/>
    <property type="match status" value="1"/>
</dbReference>
<dbReference type="EMBL" id="CP011311">
    <property type="protein sequence ID" value="AKE39146.1"/>
    <property type="molecule type" value="Genomic_DNA"/>
</dbReference>
<evidence type="ECO:0000256" key="1">
    <source>
        <dbReference type="ARBA" id="ARBA00001974"/>
    </source>
</evidence>
<dbReference type="KEGG" id="ccj:UL81_05910"/>
<dbReference type="STRING" id="161896.UL81_05910"/>
<comment type="similarity">
    <text evidence="2">Belongs to the FAD-binding oxidoreductase/transferase type 4 family.</text>
</comment>
<dbReference type="Proteomes" id="UP000033566">
    <property type="component" value="Chromosome"/>
</dbReference>
<evidence type="ECO:0000256" key="7">
    <source>
        <dbReference type="ARBA" id="ARBA00023002"/>
    </source>
</evidence>
<organism evidence="11 12">
    <name type="scientific">Corynebacterium camporealensis</name>
    <dbReference type="NCBI Taxonomy" id="161896"/>
    <lineage>
        <taxon>Bacteria</taxon>
        <taxon>Bacillati</taxon>
        <taxon>Actinomycetota</taxon>
        <taxon>Actinomycetes</taxon>
        <taxon>Mycobacteriales</taxon>
        <taxon>Corynebacteriaceae</taxon>
        <taxon>Corynebacterium</taxon>
    </lineage>
</organism>
<dbReference type="PROSITE" id="PS51379">
    <property type="entry name" value="4FE4S_FER_2"/>
    <property type="match status" value="1"/>
</dbReference>
<dbReference type="Gene3D" id="3.30.465.10">
    <property type="match status" value="1"/>
</dbReference>
<dbReference type="HOGENOM" id="CLU_013688_0_0_11"/>
<dbReference type="Pfam" id="PF02913">
    <property type="entry name" value="FAD-oxidase_C"/>
    <property type="match status" value="1"/>
</dbReference>
<dbReference type="PROSITE" id="PS51387">
    <property type="entry name" value="FAD_PCMH"/>
    <property type="match status" value="1"/>
</dbReference>
<dbReference type="PANTHER" id="PTHR11748">
    <property type="entry name" value="D-LACTATE DEHYDROGENASE"/>
    <property type="match status" value="1"/>
</dbReference>
<dbReference type="PANTHER" id="PTHR11748:SF111">
    <property type="entry name" value="D-LACTATE DEHYDROGENASE, MITOCHONDRIAL-RELATED"/>
    <property type="match status" value="1"/>
</dbReference>
<evidence type="ECO:0000313" key="12">
    <source>
        <dbReference type="Proteomes" id="UP000033566"/>
    </source>
</evidence>
<keyword evidence="9" id="KW-0411">Iron-sulfur</keyword>
<dbReference type="InterPro" id="IPR017900">
    <property type="entry name" value="4Fe4S_Fe_S_CS"/>
</dbReference>
<keyword evidence="6" id="KW-0809">Transit peptide</keyword>
<dbReference type="Gene3D" id="1.10.1060.10">
    <property type="entry name" value="Alpha-helical ferredoxin"/>
    <property type="match status" value="1"/>
</dbReference>
<dbReference type="InterPro" id="IPR004113">
    <property type="entry name" value="FAD-bd_oxidored_4_C"/>
</dbReference>
<evidence type="ECO:0000256" key="6">
    <source>
        <dbReference type="ARBA" id="ARBA00022946"/>
    </source>
</evidence>
<dbReference type="Pfam" id="PF02754">
    <property type="entry name" value="CCG"/>
    <property type="match status" value="1"/>
</dbReference>
<keyword evidence="4" id="KW-0479">Metal-binding</keyword>
<dbReference type="GO" id="GO:0051536">
    <property type="term" value="F:iron-sulfur cluster binding"/>
    <property type="evidence" value="ECO:0007669"/>
    <property type="project" value="UniProtKB-KW"/>
</dbReference>
<evidence type="ECO:0000256" key="9">
    <source>
        <dbReference type="ARBA" id="ARBA00023014"/>
    </source>
</evidence>
<evidence type="ECO:0000256" key="4">
    <source>
        <dbReference type="ARBA" id="ARBA00022723"/>
    </source>
</evidence>
<evidence type="ECO:0000256" key="10">
    <source>
        <dbReference type="ARBA" id="ARBA00038897"/>
    </source>
</evidence>
<keyword evidence="8" id="KW-0408">Iron</keyword>
<dbReference type="InterPro" id="IPR017896">
    <property type="entry name" value="4Fe4S_Fe-S-bd"/>
</dbReference>
<dbReference type="InterPro" id="IPR016167">
    <property type="entry name" value="FAD-bd_PCMH_sub1"/>
</dbReference>
<dbReference type="Gene3D" id="3.30.43.10">
    <property type="entry name" value="Uridine Diphospho-n-acetylenolpyruvylglucosamine Reductase, domain 2"/>
    <property type="match status" value="1"/>
</dbReference>
<dbReference type="GO" id="GO:0004458">
    <property type="term" value="F:D-lactate dehydrogenase (cytochrome) activity"/>
    <property type="evidence" value="ECO:0007669"/>
    <property type="project" value="UniProtKB-EC"/>
</dbReference>
<sequence length="973" mass="106375">MRKLLTPNPQRIQRPEGAVAQSDAVPESRANGSPAELIQDMETIVGADNVHGRLTDLVRWAADAGAYRSVPQIVVSPRSASDLAKIMRYCRENGRHMTFRAAGTSLCGQATSDDILVDVQTHFGGMEIRDEGATLWSRPGTILGDAQAVLGRYNYMLGPDPGSTSVCTIGGVLADNSGGMRCALERDSYHCIKELVFVLPSGTVVDTKHGDAAFQKQEPELHARLIEFRDRLRADTETVEFLRKKFSIRNTNGLRLDAFLDEDEPVQILKRLLIGSEGIFGAIVESEIAAVPLPKVKATTWVELHNLRDAANFVHPIMEAGAEACELLVAPVMRRSADHYDHAPQSWRDIDDDTCALLVEVGGRDEAELDDAIARLKDVLKDAELVRPLEFETSPEGMRGAWQLRNGLYGLLGADRPEGASYITEDVCFPPAEVGPAAADLMDLQAKYGYPESVMGHAAFGNLHFFLTPKLDDEEEKQNYSDFLDELSVLVIDKYAGSLKAEHGTGVNMAPFVEHEWGSHVFELFWEVKDMLDPDGILAPNVKLTRDKQVHMRNFKTFPKVEDTINQCVECGFCEAVCPSRHITLTPRERIAVRREMARQPEGSAVLKQLNKEFQYDGIDMCAADGTCSIPCPISIDTGKVMKQLRAQQVTPQAGKVALQTAEKWKVVEKLARAGVISANKVGHKPAQLGANLARNVFSPDLLPTIPGPLPQAATALPETTREGAAAVYFPACINRIFGRPHGAADDTVDLPHAVVELGRRAGCPVWIPEDVAGTCCGTPWSSKGYQEGYKYQAEKICADLWRWSEEGTLPVIIDAASCTHGLLDGIEEVLSAEDQAKLKSIEILDIVDWIDREVIEHLPIVESLGRIAVHPTCSTEHMGLSAKLVELANYCGDASVPDGAACCGTAGDRAMLHPELLESATREERAGIEAGNYDAFVSDNRTCEMGLEMITGRAYDSIAVLLERASRPVLTP</sequence>
<dbReference type="GO" id="GO:1903457">
    <property type="term" value="P:lactate catabolic process"/>
    <property type="evidence" value="ECO:0007669"/>
    <property type="project" value="TreeGrafter"/>
</dbReference>
<dbReference type="InterPro" id="IPR016164">
    <property type="entry name" value="FAD-linked_Oxase-like_C"/>
</dbReference>
<dbReference type="InterPro" id="IPR006094">
    <property type="entry name" value="Oxid_FAD_bind_N"/>
</dbReference>
<protein>
    <recommendedName>
        <fullName evidence="10">D-lactate dehydrogenase (cytochrome)</fullName>
        <ecNumber evidence="10">1.1.2.4</ecNumber>
    </recommendedName>
</protein>
<evidence type="ECO:0000256" key="2">
    <source>
        <dbReference type="ARBA" id="ARBA00008000"/>
    </source>
</evidence>
<dbReference type="Pfam" id="PF01565">
    <property type="entry name" value="FAD_binding_4"/>
    <property type="match status" value="1"/>
</dbReference>
<dbReference type="Gene3D" id="3.30.70.2740">
    <property type="match status" value="1"/>
</dbReference>
<accession>A0A0F6TB31</accession>
<gene>
    <name evidence="11" type="ORF">UL81_05910</name>
</gene>
<dbReference type="SUPFAM" id="SSF56176">
    <property type="entry name" value="FAD-binding/transporter-associated domain-like"/>
    <property type="match status" value="1"/>
</dbReference>
<dbReference type="InterPro" id="IPR009051">
    <property type="entry name" value="Helical_ferredxn"/>
</dbReference>
<evidence type="ECO:0000313" key="11">
    <source>
        <dbReference type="EMBL" id="AKE39146.1"/>
    </source>
</evidence>
<keyword evidence="7" id="KW-0560">Oxidoreductase</keyword>
<dbReference type="EC" id="1.1.2.4" evidence="10"/>
<dbReference type="InterPro" id="IPR004017">
    <property type="entry name" value="Cys_rich_dom"/>
</dbReference>
<dbReference type="SUPFAM" id="SSF46548">
    <property type="entry name" value="alpha-helical ferredoxin"/>
    <property type="match status" value="1"/>
</dbReference>
<dbReference type="GO" id="GO:0046872">
    <property type="term" value="F:metal ion binding"/>
    <property type="evidence" value="ECO:0007669"/>
    <property type="project" value="UniProtKB-KW"/>
</dbReference>
<proteinExistence type="inferred from homology"/>
<dbReference type="PROSITE" id="PS00198">
    <property type="entry name" value="4FE4S_FER_1"/>
    <property type="match status" value="1"/>
</dbReference>
<dbReference type="AlphaFoldDB" id="A0A0F6TB31"/>
<dbReference type="GO" id="GO:0071949">
    <property type="term" value="F:FAD binding"/>
    <property type="evidence" value="ECO:0007669"/>
    <property type="project" value="InterPro"/>
</dbReference>
<keyword evidence="12" id="KW-1185">Reference proteome</keyword>
<evidence type="ECO:0000256" key="8">
    <source>
        <dbReference type="ARBA" id="ARBA00023004"/>
    </source>
</evidence>
<dbReference type="PATRIC" id="fig|161896.4.peg.1158"/>
<evidence type="ECO:0000256" key="3">
    <source>
        <dbReference type="ARBA" id="ARBA00022630"/>
    </source>
</evidence>
<comment type="cofactor">
    <cofactor evidence="1">
        <name>FAD</name>
        <dbReference type="ChEBI" id="CHEBI:57692"/>
    </cofactor>
</comment>
<keyword evidence="5" id="KW-0274">FAD</keyword>
<dbReference type="RefSeq" id="WP_035104616.1">
    <property type="nucleotide sequence ID" value="NZ_CP011311.1"/>
</dbReference>
<dbReference type="OrthoDB" id="9770306at2"/>
<dbReference type="InterPro" id="IPR016169">
    <property type="entry name" value="FAD-bd_PCMH_sub2"/>
</dbReference>
<reference evidence="11 12" key="1">
    <citation type="journal article" date="2015" name="Genome Announc.">
        <title>Complete Genome Sequence of Corynebacterium camporealensis DSM 44610, Isolated from the Milk of a Manchega Sheep with Subclinical Mastitis.</title>
        <authorList>
            <person name="Ruckert C."/>
            <person name="Albersmeier A."/>
            <person name="Winkler A."/>
            <person name="Tauch A."/>
        </authorList>
    </citation>
    <scope>NUCLEOTIDE SEQUENCE [LARGE SCALE GENOMIC DNA]</scope>
    <source>
        <strain evidence="11 12">DSM 44610</strain>
    </source>
</reference>
<keyword evidence="3" id="KW-0285">Flavoprotein</keyword>
<name>A0A0F6TB31_9CORY</name>